<accession>A0A263BWS7</accession>
<evidence type="ECO:0000313" key="2">
    <source>
        <dbReference type="Proteomes" id="UP000217083"/>
    </source>
</evidence>
<dbReference type="EMBL" id="NPIA01000001">
    <property type="protein sequence ID" value="OZM58120.1"/>
    <property type="molecule type" value="Genomic_DNA"/>
</dbReference>
<sequence>MDHPKQSHYPSFDVLTEKENWDVVTQQVINNRTNPNREKYFSNEEKELLLSLLPLLFPSHLGELSIDVITLFENRCANGKVIGYPIGSKYKKLQIVHIGLENIQKQIYSQHETIFSKLSEDTQKIVIKDIQKNLGYLNIWEKVSPQLFFKTLLKELIPIVYSDPSIWSDIGYGGPAYPRGYYAFGPEQFDSWEAKRNDKKEE</sequence>
<dbReference type="Pfam" id="PF13618">
    <property type="entry name" value="Gluconate_2-dh3"/>
    <property type="match status" value="1"/>
</dbReference>
<evidence type="ECO:0000313" key="1">
    <source>
        <dbReference type="EMBL" id="OZM58120.1"/>
    </source>
</evidence>
<dbReference type="InterPro" id="IPR027056">
    <property type="entry name" value="Gluconate_2DH_su3"/>
</dbReference>
<dbReference type="AlphaFoldDB" id="A0A263BWS7"/>
<reference evidence="2" key="1">
    <citation type="submission" date="2017-08" db="EMBL/GenBank/DDBJ databases">
        <authorList>
            <person name="Huang Z."/>
        </authorList>
    </citation>
    <scope>NUCLEOTIDE SEQUENCE [LARGE SCALE GENOMIC DNA]</scope>
    <source>
        <strain evidence="2">SA5d-4</strain>
    </source>
</reference>
<dbReference type="Proteomes" id="UP000217083">
    <property type="component" value="Unassembled WGS sequence"/>
</dbReference>
<dbReference type="RefSeq" id="WP_094920503.1">
    <property type="nucleotide sequence ID" value="NZ_NPIA01000001.1"/>
</dbReference>
<reference evidence="1 2" key="2">
    <citation type="submission" date="2017-09" db="EMBL/GenBank/DDBJ databases">
        <title>Bacillus patelloidae sp. nov., isolated from the intestinal tract of a marine limpet.</title>
        <authorList>
            <person name="Liu R."/>
            <person name="Dong C."/>
            <person name="Shao Z."/>
        </authorList>
    </citation>
    <scope>NUCLEOTIDE SEQUENCE [LARGE SCALE GENOMIC DNA]</scope>
    <source>
        <strain evidence="1 2">SA5d-4</strain>
    </source>
</reference>
<organism evidence="1 2">
    <name type="scientific">Lottiidibacillus patelloidae</name>
    <dbReference type="NCBI Taxonomy" id="2670334"/>
    <lineage>
        <taxon>Bacteria</taxon>
        <taxon>Bacillati</taxon>
        <taxon>Bacillota</taxon>
        <taxon>Bacilli</taxon>
        <taxon>Bacillales</taxon>
        <taxon>Bacillaceae</taxon>
        <taxon>Lottiidibacillus</taxon>
    </lineage>
</organism>
<comment type="caution">
    <text evidence="1">The sequence shown here is derived from an EMBL/GenBank/DDBJ whole genome shotgun (WGS) entry which is preliminary data.</text>
</comment>
<keyword evidence="2" id="KW-1185">Reference proteome</keyword>
<name>A0A263BWS7_9BACI</name>
<gene>
    <name evidence="1" type="ORF">CIB95_00640</name>
</gene>
<evidence type="ECO:0008006" key="3">
    <source>
        <dbReference type="Google" id="ProtNLM"/>
    </source>
</evidence>
<protein>
    <recommendedName>
        <fullName evidence="3">Gluconate 2-dehydrogenase</fullName>
    </recommendedName>
</protein>
<proteinExistence type="predicted"/>